<evidence type="ECO:0000256" key="1">
    <source>
        <dbReference type="SAM" id="MobiDB-lite"/>
    </source>
</evidence>
<evidence type="ECO:0000313" key="4">
    <source>
        <dbReference type="Proteomes" id="UP000283895"/>
    </source>
</evidence>
<feature type="compositionally biased region" description="Pro residues" evidence="1">
    <location>
        <begin position="95"/>
        <end position="105"/>
    </location>
</feature>
<organism evidence="3 4">
    <name type="scientific">Cytospora schulzeri</name>
    <dbReference type="NCBI Taxonomy" id="448051"/>
    <lineage>
        <taxon>Eukaryota</taxon>
        <taxon>Fungi</taxon>
        <taxon>Dikarya</taxon>
        <taxon>Ascomycota</taxon>
        <taxon>Pezizomycotina</taxon>
        <taxon>Sordariomycetes</taxon>
        <taxon>Sordariomycetidae</taxon>
        <taxon>Diaporthales</taxon>
        <taxon>Cytosporaceae</taxon>
        <taxon>Cytospora</taxon>
    </lineage>
</organism>
<sequence>MPASTYCEMAQCQPICSKDDLISTLIAAAAAHRYAPTAPSPLNPRSNVETKPRKHAAHPRRPRSSRRRPAETPTEKLLRRKAALAYQQTTQHSPSPSPPPPPPPKDAGTAVAGWPCESSEKGPSVTFAAREAQSTGFMRNKPLVVEWWEVRHRFLLTDVEGQSATQLSGFRQGPASRQRLEILLMLVLLSACLTLLTVVGVDSLKGHYVAG</sequence>
<evidence type="ECO:0000313" key="3">
    <source>
        <dbReference type="EMBL" id="ROW09462.1"/>
    </source>
</evidence>
<dbReference type="Proteomes" id="UP000283895">
    <property type="component" value="Unassembled WGS sequence"/>
</dbReference>
<name>A0A423X115_9PEZI</name>
<feature type="compositionally biased region" description="Basic and acidic residues" evidence="1">
    <location>
        <begin position="68"/>
        <end position="77"/>
    </location>
</feature>
<keyword evidence="2" id="KW-0472">Membrane</keyword>
<feature type="compositionally biased region" description="Basic residues" evidence="1">
    <location>
        <begin position="52"/>
        <end position="67"/>
    </location>
</feature>
<gene>
    <name evidence="3" type="ORF">VMCG_02221</name>
</gene>
<keyword evidence="2" id="KW-1133">Transmembrane helix</keyword>
<keyword evidence="2" id="KW-0812">Transmembrane</keyword>
<feature type="region of interest" description="Disordered" evidence="1">
    <location>
        <begin position="36"/>
        <end position="122"/>
    </location>
</feature>
<accession>A0A423X115</accession>
<evidence type="ECO:0000256" key="2">
    <source>
        <dbReference type="SAM" id="Phobius"/>
    </source>
</evidence>
<comment type="caution">
    <text evidence="3">The sequence shown here is derived from an EMBL/GenBank/DDBJ whole genome shotgun (WGS) entry which is preliminary data.</text>
</comment>
<dbReference type="AlphaFoldDB" id="A0A423X115"/>
<reference evidence="3 4" key="1">
    <citation type="submission" date="2015-09" db="EMBL/GenBank/DDBJ databases">
        <title>Host preference determinants of Valsa canker pathogens revealed by comparative genomics.</title>
        <authorList>
            <person name="Yin Z."/>
            <person name="Huang L."/>
        </authorList>
    </citation>
    <scope>NUCLEOTIDE SEQUENCE [LARGE SCALE GENOMIC DNA]</scope>
    <source>
        <strain evidence="3 4">03-1</strain>
    </source>
</reference>
<dbReference type="EMBL" id="LKEA01000004">
    <property type="protein sequence ID" value="ROW09462.1"/>
    <property type="molecule type" value="Genomic_DNA"/>
</dbReference>
<protein>
    <submittedName>
        <fullName evidence="3">Uncharacterized protein</fullName>
    </submittedName>
</protein>
<feature type="transmembrane region" description="Helical" evidence="2">
    <location>
        <begin position="180"/>
        <end position="201"/>
    </location>
</feature>
<proteinExistence type="predicted"/>
<keyword evidence="4" id="KW-1185">Reference proteome</keyword>
<dbReference type="OrthoDB" id="5239432at2759"/>